<dbReference type="InterPro" id="IPR050654">
    <property type="entry name" value="AChE-related_enzymes"/>
</dbReference>
<dbReference type="AlphaFoldDB" id="K1UPF2"/>
<dbReference type="InterPro" id="IPR019819">
    <property type="entry name" value="Carboxylesterase_B_CS"/>
</dbReference>
<dbReference type="GO" id="GO:0005886">
    <property type="term" value="C:plasma membrane"/>
    <property type="evidence" value="ECO:0007669"/>
    <property type="project" value="TreeGrafter"/>
</dbReference>
<dbReference type="PANTHER" id="PTHR43918:SF4">
    <property type="entry name" value="CARBOXYLIC ESTER HYDROLASE"/>
    <property type="match status" value="1"/>
</dbReference>
<evidence type="ECO:0000313" key="3">
    <source>
        <dbReference type="EMBL" id="EKC80035.1"/>
    </source>
</evidence>
<protein>
    <submittedName>
        <fullName evidence="3">Protein containing Carboxylesterase, type B domain protein</fullName>
        <ecNumber evidence="3">3.1.1.-</ecNumber>
    </submittedName>
</protein>
<dbReference type="SUPFAM" id="SSF53474">
    <property type="entry name" value="alpha/beta-Hydrolases"/>
    <property type="match status" value="1"/>
</dbReference>
<dbReference type="GO" id="GO:0005615">
    <property type="term" value="C:extracellular space"/>
    <property type="evidence" value="ECO:0007669"/>
    <property type="project" value="TreeGrafter"/>
</dbReference>
<accession>K1UPF2</accession>
<evidence type="ECO:0000256" key="1">
    <source>
        <dbReference type="ARBA" id="ARBA00022801"/>
    </source>
</evidence>
<keyword evidence="1 3" id="KW-0378">Hydrolase</keyword>
<comment type="caution">
    <text evidence="3">The sequence shown here is derived from an EMBL/GenBank/DDBJ whole genome shotgun (WGS) entry which is preliminary data.</text>
</comment>
<dbReference type="InterPro" id="IPR002018">
    <property type="entry name" value="CarbesteraseB"/>
</dbReference>
<sequence>MFLYATYFKECAIQHRAFLDDAKVNAFYHNEFRKGLEFTYSEDCLFLNIYAPKNAKDCPVFIYIHGGSFTGGSSNEAHINGTNFAKNGVIFVS</sequence>
<dbReference type="Gene3D" id="3.40.50.1820">
    <property type="entry name" value="alpha/beta hydrolase"/>
    <property type="match status" value="1"/>
</dbReference>
<dbReference type="EC" id="3.1.1.-" evidence="3"/>
<feature type="non-terminal residue" evidence="3">
    <location>
        <position position="93"/>
    </location>
</feature>
<dbReference type="InterPro" id="IPR029058">
    <property type="entry name" value="AB_hydrolase_fold"/>
</dbReference>
<dbReference type="GO" id="GO:0006581">
    <property type="term" value="P:acetylcholine catabolic process"/>
    <property type="evidence" value="ECO:0007669"/>
    <property type="project" value="TreeGrafter"/>
</dbReference>
<gene>
    <name evidence="3" type="ORF">LEA_01811</name>
</gene>
<dbReference type="PROSITE" id="PS00941">
    <property type="entry name" value="CARBOXYLESTERASE_B_2"/>
    <property type="match status" value="1"/>
</dbReference>
<dbReference type="EMBL" id="AJWY01001265">
    <property type="protein sequence ID" value="EKC80035.1"/>
    <property type="molecule type" value="Genomic_DNA"/>
</dbReference>
<organism evidence="3">
    <name type="scientific">human gut metagenome</name>
    <dbReference type="NCBI Taxonomy" id="408170"/>
    <lineage>
        <taxon>unclassified sequences</taxon>
        <taxon>metagenomes</taxon>
        <taxon>organismal metagenomes</taxon>
    </lineage>
</organism>
<dbReference type="PANTHER" id="PTHR43918">
    <property type="entry name" value="ACETYLCHOLINESTERASE"/>
    <property type="match status" value="1"/>
</dbReference>
<dbReference type="GO" id="GO:0003990">
    <property type="term" value="F:acetylcholinesterase activity"/>
    <property type="evidence" value="ECO:0007669"/>
    <property type="project" value="TreeGrafter"/>
</dbReference>
<reference evidence="3" key="1">
    <citation type="journal article" date="2013" name="Environ. Microbiol.">
        <title>Microbiota from the distal guts of lean and obese adolescents exhibit partial functional redundancy besides clear differences in community structure.</title>
        <authorList>
            <person name="Ferrer M."/>
            <person name="Ruiz A."/>
            <person name="Lanza F."/>
            <person name="Haange S.B."/>
            <person name="Oberbach A."/>
            <person name="Till H."/>
            <person name="Bargiela R."/>
            <person name="Campoy C."/>
            <person name="Segura M.T."/>
            <person name="Richter M."/>
            <person name="von Bergen M."/>
            <person name="Seifert J."/>
            <person name="Suarez A."/>
        </authorList>
    </citation>
    <scope>NUCLEOTIDE SEQUENCE</scope>
</reference>
<dbReference type="Pfam" id="PF00135">
    <property type="entry name" value="COesterase"/>
    <property type="match status" value="1"/>
</dbReference>
<feature type="domain" description="Carboxylesterase type B" evidence="2">
    <location>
        <begin position="5"/>
        <end position="93"/>
    </location>
</feature>
<dbReference type="GO" id="GO:0019695">
    <property type="term" value="P:choline metabolic process"/>
    <property type="evidence" value="ECO:0007669"/>
    <property type="project" value="TreeGrafter"/>
</dbReference>
<name>K1UPF2_9ZZZZ</name>
<proteinExistence type="predicted"/>
<evidence type="ECO:0000259" key="2">
    <source>
        <dbReference type="Pfam" id="PF00135"/>
    </source>
</evidence>